<dbReference type="SUPFAM" id="SSF48498">
    <property type="entry name" value="Tetracyclin repressor-like, C-terminal domain"/>
    <property type="match status" value="1"/>
</dbReference>
<dbReference type="Proteomes" id="UP000199155">
    <property type="component" value="Unassembled WGS sequence"/>
</dbReference>
<dbReference type="Pfam" id="PF00440">
    <property type="entry name" value="TetR_N"/>
    <property type="match status" value="1"/>
</dbReference>
<dbReference type="AlphaFoldDB" id="A0A1G9G687"/>
<accession>A0A1G9G687</accession>
<proteinExistence type="predicted"/>
<evidence type="ECO:0000259" key="6">
    <source>
        <dbReference type="PROSITE" id="PS50977"/>
    </source>
</evidence>
<dbReference type="EMBL" id="FNFF01000015">
    <property type="protein sequence ID" value="SDK96214.1"/>
    <property type="molecule type" value="Genomic_DNA"/>
</dbReference>
<protein>
    <submittedName>
        <fullName evidence="7">DNA-binding transcriptional regulator, AcrR family</fullName>
    </submittedName>
</protein>
<sequence length="223" mass="23451">MGSSRNSTDQKPPTPPAATKRADARRSIEAIVQAAAVCLGRNPEASLSEIARAAGVGRVTLYGHFSSRAEVVDAAMSRALEQGNEALEGVDLTGDPRRALARYIEASWHLVDQARALLVAAQRELPPGRIRELHAGPAARVETLVARGRAEGVFRTDLPISWMVNVLHAVMHSAAEEIRAGRLTSEHAAGHITATALAAFTPPGKPVPEAGQDSARGADDGAP</sequence>
<evidence type="ECO:0000256" key="5">
    <source>
        <dbReference type="SAM" id="MobiDB-lite"/>
    </source>
</evidence>
<dbReference type="PANTHER" id="PTHR30055:SF234">
    <property type="entry name" value="HTH-TYPE TRANSCRIPTIONAL REGULATOR BETI"/>
    <property type="match status" value="1"/>
</dbReference>
<feature type="region of interest" description="Disordered" evidence="5">
    <location>
        <begin position="1"/>
        <end position="24"/>
    </location>
</feature>
<dbReference type="PANTHER" id="PTHR30055">
    <property type="entry name" value="HTH-TYPE TRANSCRIPTIONAL REGULATOR RUTR"/>
    <property type="match status" value="1"/>
</dbReference>
<dbReference type="InterPro" id="IPR001647">
    <property type="entry name" value="HTH_TetR"/>
</dbReference>
<feature type="region of interest" description="Disordered" evidence="5">
    <location>
        <begin position="199"/>
        <end position="223"/>
    </location>
</feature>
<dbReference type="STRING" id="417292.SAMN05421806_1156"/>
<gene>
    <name evidence="7" type="ORF">SAMN05421806_1156</name>
</gene>
<keyword evidence="3" id="KW-0804">Transcription</keyword>
<dbReference type="InterPro" id="IPR036271">
    <property type="entry name" value="Tet_transcr_reg_TetR-rel_C_sf"/>
</dbReference>
<evidence type="ECO:0000256" key="3">
    <source>
        <dbReference type="ARBA" id="ARBA00023163"/>
    </source>
</evidence>
<reference evidence="7 8" key="1">
    <citation type="submission" date="2016-10" db="EMBL/GenBank/DDBJ databases">
        <authorList>
            <person name="de Groot N.N."/>
        </authorList>
    </citation>
    <scope>NUCLEOTIDE SEQUENCE [LARGE SCALE GENOMIC DNA]</scope>
    <source>
        <strain evidence="7 8">CGMCC 4.5727</strain>
    </source>
</reference>
<evidence type="ECO:0000256" key="1">
    <source>
        <dbReference type="ARBA" id="ARBA00023015"/>
    </source>
</evidence>
<keyword evidence="2 4" id="KW-0238">DNA-binding</keyword>
<dbReference type="InterPro" id="IPR050109">
    <property type="entry name" value="HTH-type_TetR-like_transc_reg"/>
</dbReference>
<dbReference type="Gene3D" id="1.10.357.10">
    <property type="entry name" value="Tetracycline Repressor, domain 2"/>
    <property type="match status" value="1"/>
</dbReference>
<dbReference type="OrthoDB" id="3869819at2"/>
<dbReference type="PROSITE" id="PS50977">
    <property type="entry name" value="HTH_TETR_2"/>
    <property type="match status" value="1"/>
</dbReference>
<dbReference type="GO" id="GO:0000976">
    <property type="term" value="F:transcription cis-regulatory region binding"/>
    <property type="evidence" value="ECO:0007669"/>
    <property type="project" value="TreeGrafter"/>
</dbReference>
<evidence type="ECO:0000313" key="7">
    <source>
        <dbReference type="EMBL" id="SDK96214.1"/>
    </source>
</evidence>
<organism evidence="7 8">
    <name type="scientific">Streptomyces indicus</name>
    <dbReference type="NCBI Taxonomy" id="417292"/>
    <lineage>
        <taxon>Bacteria</taxon>
        <taxon>Bacillati</taxon>
        <taxon>Actinomycetota</taxon>
        <taxon>Actinomycetes</taxon>
        <taxon>Kitasatosporales</taxon>
        <taxon>Streptomycetaceae</taxon>
        <taxon>Streptomyces</taxon>
    </lineage>
</organism>
<evidence type="ECO:0000313" key="8">
    <source>
        <dbReference type="Proteomes" id="UP000199155"/>
    </source>
</evidence>
<dbReference type="InterPro" id="IPR009057">
    <property type="entry name" value="Homeodomain-like_sf"/>
</dbReference>
<evidence type="ECO:0000256" key="2">
    <source>
        <dbReference type="ARBA" id="ARBA00023125"/>
    </source>
</evidence>
<feature type="domain" description="HTH tetR-type" evidence="6">
    <location>
        <begin position="25"/>
        <end position="83"/>
    </location>
</feature>
<keyword evidence="8" id="KW-1185">Reference proteome</keyword>
<dbReference type="SUPFAM" id="SSF46689">
    <property type="entry name" value="Homeodomain-like"/>
    <property type="match status" value="1"/>
</dbReference>
<dbReference type="RefSeq" id="WP_093615273.1">
    <property type="nucleotide sequence ID" value="NZ_FNFF01000015.1"/>
</dbReference>
<keyword evidence="1" id="KW-0805">Transcription regulation</keyword>
<name>A0A1G9G687_9ACTN</name>
<feature type="DNA-binding region" description="H-T-H motif" evidence="4">
    <location>
        <begin position="46"/>
        <end position="65"/>
    </location>
</feature>
<evidence type="ECO:0000256" key="4">
    <source>
        <dbReference type="PROSITE-ProRule" id="PRU00335"/>
    </source>
</evidence>
<dbReference type="GO" id="GO:0003700">
    <property type="term" value="F:DNA-binding transcription factor activity"/>
    <property type="evidence" value="ECO:0007669"/>
    <property type="project" value="TreeGrafter"/>
</dbReference>